<dbReference type="Gene3D" id="3.10.20.30">
    <property type="match status" value="1"/>
</dbReference>
<evidence type="ECO:0000256" key="7">
    <source>
        <dbReference type="ARBA" id="ARBA00023004"/>
    </source>
</evidence>
<evidence type="ECO:0000256" key="3">
    <source>
        <dbReference type="ARBA" id="ARBA00022643"/>
    </source>
</evidence>
<dbReference type="PROSITE" id="PS51085">
    <property type="entry name" value="2FE2S_FER_2"/>
    <property type="match status" value="1"/>
</dbReference>
<dbReference type="RefSeq" id="WP_250195164.1">
    <property type="nucleotide sequence ID" value="NZ_CP097635.1"/>
</dbReference>
<dbReference type="PRINTS" id="PR00409">
    <property type="entry name" value="PHDIOXRDTASE"/>
</dbReference>
<sequence>MSAATWLRARVARKTMETDAICRLELVADGTQPLPPFTAGAHIDLRLPGGLVRQYSLSNAPSEAGRYVLGVLREPASRGGSAAVHQALAEGDVIEISAPRNHFALADGAEQHLLLAGGIGITPLLSMAQHLAAGGQRFALHYCTRSRSHTAFVQTLSAPALAPQVHHHFDDGDAAQKLDLGALLAQPKPGVHLYVCGPKGFMDWVLATARQAGWPEPQLHYEFFAGEAVDLSNAGSFQVKLASSGRVIEVKQDQTVVQALAACGIDVPVSCEQGVCGTCLTRVLEGTPEHKDMYLTEEEQALNDQFTPCCSRALTPLLVLDL</sequence>
<dbReference type="EMBL" id="CP097635">
    <property type="protein sequence ID" value="URI06899.1"/>
    <property type="molecule type" value="Genomic_DNA"/>
</dbReference>
<keyword evidence="2" id="KW-0285">Flavoprotein</keyword>
<evidence type="ECO:0000259" key="9">
    <source>
        <dbReference type="PROSITE" id="PS51085"/>
    </source>
</evidence>
<dbReference type="SUPFAM" id="SSF52343">
    <property type="entry name" value="Ferredoxin reductase-like, C-terminal NADP-linked domain"/>
    <property type="match status" value="1"/>
</dbReference>
<dbReference type="CDD" id="cd06185">
    <property type="entry name" value="PDR_like"/>
    <property type="match status" value="1"/>
</dbReference>
<dbReference type="InterPro" id="IPR036010">
    <property type="entry name" value="2Fe-2S_ferredoxin-like_sf"/>
</dbReference>
<protein>
    <submittedName>
        <fullName evidence="11">PDR/VanB family oxidoreductase</fullName>
    </submittedName>
</protein>
<dbReference type="PROSITE" id="PS00197">
    <property type="entry name" value="2FE2S_FER_1"/>
    <property type="match status" value="1"/>
</dbReference>
<keyword evidence="3" id="KW-0288">FMN</keyword>
<evidence type="ECO:0000256" key="1">
    <source>
        <dbReference type="ARBA" id="ARBA00001917"/>
    </source>
</evidence>
<feature type="domain" description="2Fe-2S ferredoxin-type" evidence="9">
    <location>
        <begin position="237"/>
        <end position="322"/>
    </location>
</feature>
<dbReference type="InterPro" id="IPR001041">
    <property type="entry name" value="2Fe-2S_ferredoxin-type"/>
</dbReference>
<evidence type="ECO:0000256" key="4">
    <source>
        <dbReference type="ARBA" id="ARBA00022714"/>
    </source>
</evidence>
<dbReference type="InterPro" id="IPR054582">
    <property type="entry name" value="DmmA-like_N"/>
</dbReference>
<keyword evidence="12" id="KW-1185">Reference proteome</keyword>
<dbReference type="SUPFAM" id="SSF54292">
    <property type="entry name" value="2Fe-2S ferredoxin-like"/>
    <property type="match status" value="1"/>
</dbReference>
<dbReference type="Gene3D" id="2.40.30.10">
    <property type="entry name" value="Translation factors"/>
    <property type="match status" value="1"/>
</dbReference>
<proteinExistence type="predicted"/>
<dbReference type="PROSITE" id="PS51384">
    <property type="entry name" value="FAD_FR"/>
    <property type="match status" value="1"/>
</dbReference>
<gene>
    <name evidence="11" type="ORF">MW290_13480</name>
</gene>
<dbReference type="SUPFAM" id="SSF63380">
    <property type="entry name" value="Riboflavin synthase domain-like"/>
    <property type="match status" value="1"/>
</dbReference>
<dbReference type="InterPro" id="IPR012675">
    <property type="entry name" value="Beta-grasp_dom_sf"/>
</dbReference>
<keyword evidence="5" id="KW-0479">Metal-binding</keyword>
<accession>A0ABY4S6Q0</accession>
<comment type="cofactor">
    <cofactor evidence="1">
        <name>FMN</name>
        <dbReference type="ChEBI" id="CHEBI:58210"/>
    </cofactor>
</comment>
<keyword evidence="4" id="KW-0001">2Fe-2S</keyword>
<dbReference type="InterPro" id="IPR039261">
    <property type="entry name" value="FNR_nucleotide-bd"/>
</dbReference>
<feature type="domain" description="FAD-binding FR-type" evidence="10">
    <location>
        <begin position="4"/>
        <end position="106"/>
    </location>
</feature>
<evidence type="ECO:0000256" key="6">
    <source>
        <dbReference type="ARBA" id="ARBA00023002"/>
    </source>
</evidence>
<dbReference type="InterPro" id="IPR017927">
    <property type="entry name" value="FAD-bd_FR_type"/>
</dbReference>
<evidence type="ECO:0000256" key="5">
    <source>
        <dbReference type="ARBA" id="ARBA00022723"/>
    </source>
</evidence>
<dbReference type="InterPro" id="IPR017938">
    <property type="entry name" value="Riboflavin_synthase-like_b-brl"/>
</dbReference>
<name>A0ABY4S6Q0_AQUTE</name>
<keyword evidence="6" id="KW-0560">Oxidoreductase</keyword>
<keyword evidence="7" id="KW-0408">Iron</keyword>
<dbReference type="PANTHER" id="PTHR47354:SF1">
    <property type="entry name" value="CARNITINE MONOOXYGENASE REDUCTASE SUBUNIT"/>
    <property type="match status" value="1"/>
</dbReference>
<dbReference type="InterPro" id="IPR006058">
    <property type="entry name" value="2Fe2S_fd_BS"/>
</dbReference>
<dbReference type="Proteomes" id="UP001056201">
    <property type="component" value="Chromosome 1"/>
</dbReference>
<evidence type="ECO:0000256" key="8">
    <source>
        <dbReference type="ARBA" id="ARBA00023014"/>
    </source>
</evidence>
<dbReference type="CDD" id="cd00207">
    <property type="entry name" value="fer2"/>
    <property type="match status" value="1"/>
</dbReference>
<dbReference type="Gene3D" id="3.40.50.80">
    <property type="entry name" value="Nucleotide-binding domain of ferredoxin-NADP reductase (FNR) module"/>
    <property type="match status" value="1"/>
</dbReference>
<dbReference type="PANTHER" id="PTHR47354">
    <property type="entry name" value="NADH OXIDOREDUCTASE HCR"/>
    <property type="match status" value="1"/>
</dbReference>
<evidence type="ECO:0000259" key="10">
    <source>
        <dbReference type="PROSITE" id="PS51384"/>
    </source>
</evidence>
<dbReference type="Pfam" id="PF00111">
    <property type="entry name" value="Fer2"/>
    <property type="match status" value="1"/>
</dbReference>
<keyword evidence="8" id="KW-0411">Iron-sulfur</keyword>
<evidence type="ECO:0000256" key="2">
    <source>
        <dbReference type="ARBA" id="ARBA00022630"/>
    </source>
</evidence>
<evidence type="ECO:0000313" key="11">
    <source>
        <dbReference type="EMBL" id="URI06899.1"/>
    </source>
</evidence>
<dbReference type="InterPro" id="IPR050415">
    <property type="entry name" value="MRET"/>
</dbReference>
<reference evidence="11" key="1">
    <citation type="submission" date="2022-05" db="EMBL/GenBank/DDBJ databases">
        <title>An RpoN-dependent PEP-CTERM gene is involved in floc formation of an Aquincola tertiaricarbonis strain.</title>
        <authorList>
            <person name="Qiu D."/>
            <person name="Xia M."/>
        </authorList>
    </citation>
    <scope>NUCLEOTIDE SEQUENCE</scope>
    <source>
        <strain evidence="11">RN12</strain>
    </source>
</reference>
<dbReference type="Pfam" id="PF22290">
    <property type="entry name" value="DmmA-like_N"/>
    <property type="match status" value="1"/>
</dbReference>
<organism evidence="11 12">
    <name type="scientific">Aquincola tertiaricarbonis</name>
    <dbReference type="NCBI Taxonomy" id="391953"/>
    <lineage>
        <taxon>Bacteria</taxon>
        <taxon>Pseudomonadati</taxon>
        <taxon>Pseudomonadota</taxon>
        <taxon>Betaproteobacteria</taxon>
        <taxon>Burkholderiales</taxon>
        <taxon>Sphaerotilaceae</taxon>
        <taxon>Aquincola</taxon>
    </lineage>
</organism>
<evidence type="ECO:0000313" key="12">
    <source>
        <dbReference type="Proteomes" id="UP001056201"/>
    </source>
</evidence>